<evidence type="ECO:0000313" key="2">
    <source>
        <dbReference type="Proteomes" id="UP000038045"/>
    </source>
</evidence>
<feature type="transmembrane region" description="Helical" evidence="1">
    <location>
        <begin position="379"/>
        <end position="398"/>
    </location>
</feature>
<feature type="transmembrane region" description="Helical" evidence="1">
    <location>
        <begin position="272"/>
        <end position="291"/>
    </location>
</feature>
<name>A0A0N4Z5K2_PARTI</name>
<dbReference type="InterPro" id="IPR004950">
    <property type="entry name" value="DUF267_CAE_spp"/>
</dbReference>
<dbReference type="PANTHER" id="PTHR31930:SF5">
    <property type="entry name" value="GUSTATORY RECEPTOR"/>
    <property type="match status" value="1"/>
</dbReference>
<feature type="transmembrane region" description="Helical" evidence="1">
    <location>
        <begin position="54"/>
        <end position="76"/>
    </location>
</feature>
<feature type="transmembrane region" description="Helical" evidence="1">
    <location>
        <begin position="23"/>
        <end position="42"/>
    </location>
</feature>
<feature type="transmembrane region" description="Helical" evidence="1">
    <location>
        <begin position="303"/>
        <end position="324"/>
    </location>
</feature>
<accession>A0A0N4Z5K2</accession>
<feature type="transmembrane region" description="Helical" evidence="1">
    <location>
        <begin position="91"/>
        <end position="110"/>
    </location>
</feature>
<keyword evidence="1" id="KW-1133">Transmembrane helix</keyword>
<proteinExistence type="predicted"/>
<reference evidence="3" key="1">
    <citation type="submission" date="2017-02" db="UniProtKB">
        <authorList>
            <consortium name="WormBaseParasite"/>
        </authorList>
    </citation>
    <scope>IDENTIFICATION</scope>
</reference>
<dbReference type="Pfam" id="PF03268">
    <property type="entry name" value="DUF267"/>
    <property type="match status" value="1"/>
</dbReference>
<protein>
    <submittedName>
        <fullName evidence="3">Gustatory receptor</fullName>
    </submittedName>
</protein>
<dbReference type="WBParaSite" id="PTRK_0000238700.1">
    <property type="protein sequence ID" value="PTRK_0000238700.1"/>
    <property type="gene ID" value="PTRK_0000238700"/>
</dbReference>
<dbReference type="AlphaFoldDB" id="A0A0N4Z5K2"/>
<keyword evidence="2" id="KW-1185">Reference proteome</keyword>
<dbReference type="Proteomes" id="UP000038045">
    <property type="component" value="Unplaced"/>
</dbReference>
<evidence type="ECO:0000256" key="1">
    <source>
        <dbReference type="SAM" id="Phobius"/>
    </source>
</evidence>
<keyword evidence="1" id="KW-0812">Transmembrane</keyword>
<sequence length="399" mass="46835">MENGEDVESFNSSPYSEENLKNFVFFPLYPLFRVIGIPRCILMEEKPRKRDVYFNIVRLTILLLPFIALFVISIIIGSKYVYLSLRQQENSIYSCFYIHAFLAILSYMNLRKSGFFYKFINSLKEYKEIQLVQTPLVERSNNKLRIKIYIFWGLFLTTIIYTCIVNFLLYPKNVEEDKKYKLSKFYNQSTYFLDSIILLYTVITILLFITIFHCIYGVLDYETEVFNEESKYVLDNNTDNIQETIELLSKKHIKLFSMLTHGVQGLEKYTDLAIFNTTMVIIFAISVYRYYNGINNTVEAIEYMLIILSCIYLEVLLLLPIVWIDKNVHNVKNTILNNSLIWESKNENVQMLASTMVTRIEACEYHGKMIGLVTFNERTISFLLVVVIILSAMLKAAVF</sequence>
<organism evidence="2 3">
    <name type="scientific">Parastrongyloides trichosuri</name>
    <name type="common">Possum-specific nematode worm</name>
    <dbReference type="NCBI Taxonomy" id="131310"/>
    <lineage>
        <taxon>Eukaryota</taxon>
        <taxon>Metazoa</taxon>
        <taxon>Ecdysozoa</taxon>
        <taxon>Nematoda</taxon>
        <taxon>Chromadorea</taxon>
        <taxon>Rhabditida</taxon>
        <taxon>Tylenchina</taxon>
        <taxon>Panagrolaimomorpha</taxon>
        <taxon>Strongyloidoidea</taxon>
        <taxon>Strongyloididae</taxon>
        <taxon>Parastrongyloides</taxon>
    </lineage>
</organism>
<feature type="transmembrane region" description="Helical" evidence="1">
    <location>
        <begin position="149"/>
        <end position="170"/>
    </location>
</feature>
<dbReference type="STRING" id="131310.A0A0N4Z5K2"/>
<keyword evidence="1" id="KW-0472">Membrane</keyword>
<dbReference type="PANTHER" id="PTHR31930">
    <property type="entry name" value="SERPENTINE RECEPTOR, CLASS R"/>
    <property type="match status" value="1"/>
</dbReference>
<evidence type="ECO:0000313" key="3">
    <source>
        <dbReference type="WBParaSite" id="PTRK_0000238700.1"/>
    </source>
</evidence>
<feature type="transmembrane region" description="Helical" evidence="1">
    <location>
        <begin position="190"/>
        <end position="219"/>
    </location>
</feature>